<proteinExistence type="predicted"/>
<keyword evidence="1" id="KW-0802">TPR repeat</keyword>
<name>A0A2U2I7H0_9BURK</name>
<reference evidence="3 4" key="1">
    <citation type="submission" date="2018-04" db="EMBL/GenBank/DDBJ databases">
        <title>Massilia violaceinigra sp. nov., a novel purple-pigmented bacterium isolated from Tianshan glacier, Xinjiang, China.</title>
        <authorList>
            <person name="Wang H."/>
        </authorList>
    </citation>
    <scope>NUCLEOTIDE SEQUENCE [LARGE SCALE GENOMIC DNA]</scope>
    <source>
        <strain evidence="3 4">B448-2</strain>
    </source>
</reference>
<dbReference type="SUPFAM" id="SSF48452">
    <property type="entry name" value="TPR-like"/>
    <property type="match status" value="1"/>
</dbReference>
<evidence type="ECO:0000256" key="1">
    <source>
        <dbReference type="PROSITE-ProRule" id="PRU00339"/>
    </source>
</evidence>
<evidence type="ECO:0000313" key="3">
    <source>
        <dbReference type="EMBL" id="PWF55688.1"/>
    </source>
</evidence>
<feature type="chain" id="PRO_5015494599" description="Tetratricopeptide repeat protein" evidence="2">
    <location>
        <begin position="24"/>
        <end position="400"/>
    </location>
</feature>
<feature type="signal peptide" evidence="2">
    <location>
        <begin position="1"/>
        <end position="23"/>
    </location>
</feature>
<feature type="repeat" description="TPR" evidence="1">
    <location>
        <begin position="210"/>
        <end position="243"/>
    </location>
</feature>
<comment type="caution">
    <text evidence="3">The sequence shown here is derived from an EMBL/GenBank/DDBJ whole genome shotgun (WGS) entry which is preliminary data.</text>
</comment>
<evidence type="ECO:0008006" key="5">
    <source>
        <dbReference type="Google" id="ProtNLM"/>
    </source>
</evidence>
<keyword evidence="2" id="KW-0732">Signal</keyword>
<dbReference type="EMBL" id="PXWF02000009">
    <property type="protein sequence ID" value="PWF55688.1"/>
    <property type="molecule type" value="Genomic_DNA"/>
</dbReference>
<dbReference type="InterPro" id="IPR011990">
    <property type="entry name" value="TPR-like_helical_dom_sf"/>
</dbReference>
<accession>A0A2U2I7H0</accession>
<dbReference type="PROSITE" id="PS50005">
    <property type="entry name" value="TPR"/>
    <property type="match status" value="1"/>
</dbReference>
<sequence length="400" mass="42928">MSTPIYSLACALLLAAAAPALQAAPYLPASGGEVLEQLPRRADPAQRELRRMRAELAAEPRNLALATRTAQSYISTARDEADPRYYGYAQAALAPWWGQAAPPHEVRLLRATLMQSTHHFPEALADLDAIVKVDPGNAQAWLTRATVMTVRGDYTGATASCARLSQLTLELVTITCISSVTTMTGRSAKSEALLASTLARNGEAGAEMQSWTLTLLGEMAERRGDAALAEARYKRALAMSPRDSYLIGAYADFLLERKRPREALALVKDRGRVDTLLLRQALALRQIGGGAGGGSGEELRAASAELGARFEAAARRGDSVHQREQARYELHVRGDGKAGLALARKNWAVQKEAADIRLLLEAALMARDKAAAAPALAWIGQHGYEDVAAARLARQIAALS</sequence>
<dbReference type="Gene3D" id="1.25.40.10">
    <property type="entry name" value="Tetratricopeptide repeat domain"/>
    <property type="match status" value="2"/>
</dbReference>
<dbReference type="RefSeq" id="WP_106755534.1">
    <property type="nucleotide sequence ID" value="NZ_PXWF02000009.1"/>
</dbReference>
<organism evidence="3 4">
    <name type="scientific">Massilia glaciei</name>
    <dbReference type="NCBI Taxonomy" id="1524097"/>
    <lineage>
        <taxon>Bacteria</taxon>
        <taxon>Pseudomonadati</taxon>
        <taxon>Pseudomonadota</taxon>
        <taxon>Betaproteobacteria</taxon>
        <taxon>Burkholderiales</taxon>
        <taxon>Oxalobacteraceae</taxon>
        <taxon>Telluria group</taxon>
        <taxon>Massilia</taxon>
    </lineage>
</organism>
<evidence type="ECO:0000313" key="4">
    <source>
        <dbReference type="Proteomes" id="UP000241421"/>
    </source>
</evidence>
<dbReference type="Proteomes" id="UP000241421">
    <property type="component" value="Unassembled WGS sequence"/>
</dbReference>
<evidence type="ECO:0000256" key="2">
    <source>
        <dbReference type="SAM" id="SignalP"/>
    </source>
</evidence>
<dbReference type="InterPro" id="IPR019734">
    <property type="entry name" value="TPR_rpt"/>
</dbReference>
<dbReference type="AlphaFoldDB" id="A0A2U2I7H0"/>
<keyword evidence="4" id="KW-1185">Reference proteome</keyword>
<gene>
    <name evidence="3" type="ORF">C7C56_000405</name>
</gene>
<dbReference type="OrthoDB" id="9777400at2"/>
<protein>
    <recommendedName>
        <fullName evidence="5">Tetratricopeptide repeat protein</fullName>
    </recommendedName>
</protein>